<accession>A0ABW0FZ72</accession>
<sequence>MTDLEKRIHDHARVNMLLASQNADLREVLSDLHEAGVIPDALRSRSTELLDLYAKPHAWYREYRAGVEREHARASLVRAVEPICAVMSRGSEVARG</sequence>
<evidence type="ECO:0000313" key="2">
    <source>
        <dbReference type="Proteomes" id="UP001596166"/>
    </source>
</evidence>
<evidence type="ECO:0008006" key="3">
    <source>
        <dbReference type="Google" id="ProtNLM"/>
    </source>
</evidence>
<proteinExistence type="predicted"/>
<dbReference type="RefSeq" id="WP_376993356.1">
    <property type="nucleotide sequence ID" value="NZ_JBHSLC010000002.1"/>
</dbReference>
<organism evidence="1 2">
    <name type="scientific">Azospirillum himalayense</name>
    <dbReference type="NCBI Taxonomy" id="654847"/>
    <lineage>
        <taxon>Bacteria</taxon>
        <taxon>Pseudomonadati</taxon>
        <taxon>Pseudomonadota</taxon>
        <taxon>Alphaproteobacteria</taxon>
        <taxon>Rhodospirillales</taxon>
        <taxon>Azospirillaceae</taxon>
        <taxon>Azospirillum</taxon>
    </lineage>
</organism>
<dbReference type="Proteomes" id="UP001596166">
    <property type="component" value="Unassembled WGS sequence"/>
</dbReference>
<evidence type="ECO:0000313" key="1">
    <source>
        <dbReference type="EMBL" id="MFC5353529.1"/>
    </source>
</evidence>
<name>A0ABW0FZ72_9PROT</name>
<gene>
    <name evidence="1" type="ORF">ACFPMG_00790</name>
</gene>
<protein>
    <recommendedName>
        <fullName evidence="3">HEPN domain-containing protein</fullName>
    </recommendedName>
</protein>
<reference evidence="2" key="1">
    <citation type="journal article" date="2019" name="Int. J. Syst. Evol. Microbiol.">
        <title>The Global Catalogue of Microorganisms (GCM) 10K type strain sequencing project: providing services to taxonomists for standard genome sequencing and annotation.</title>
        <authorList>
            <consortium name="The Broad Institute Genomics Platform"/>
            <consortium name="The Broad Institute Genome Sequencing Center for Infectious Disease"/>
            <person name="Wu L."/>
            <person name="Ma J."/>
        </authorList>
    </citation>
    <scope>NUCLEOTIDE SEQUENCE [LARGE SCALE GENOMIC DNA]</scope>
    <source>
        <strain evidence="2">CCUG 58760</strain>
    </source>
</reference>
<keyword evidence="2" id="KW-1185">Reference proteome</keyword>
<comment type="caution">
    <text evidence="1">The sequence shown here is derived from an EMBL/GenBank/DDBJ whole genome shotgun (WGS) entry which is preliminary data.</text>
</comment>
<dbReference type="EMBL" id="JBHSLC010000002">
    <property type="protein sequence ID" value="MFC5353529.1"/>
    <property type="molecule type" value="Genomic_DNA"/>
</dbReference>